<accession>A0A0R2G1B2</accession>
<evidence type="ECO:0000256" key="2">
    <source>
        <dbReference type="ARBA" id="ARBA00022475"/>
    </source>
</evidence>
<evidence type="ECO:0000313" key="11">
    <source>
        <dbReference type="Proteomes" id="UP000051296"/>
    </source>
</evidence>
<dbReference type="RefSeq" id="WP_022791844.1">
    <property type="nucleotide sequence ID" value="NZ_ATUU01000004.1"/>
</dbReference>
<organism evidence="10 11">
    <name type="scientific">Weissella halotolerans DSM 20190</name>
    <dbReference type="NCBI Taxonomy" id="1123500"/>
    <lineage>
        <taxon>Bacteria</taxon>
        <taxon>Bacillati</taxon>
        <taxon>Bacillota</taxon>
        <taxon>Bacilli</taxon>
        <taxon>Lactobacillales</taxon>
        <taxon>Lactobacillaceae</taxon>
        <taxon>Weissella</taxon>
    </lineage>
</organism>
<dbReference type="OrthoDB" id="9810047at2"/>
<dbReference type="InParanoid" id="A0A0R2G1B2"/>
<dbReference type="PANTHER" id="PTHR34390:SF1">
    <property type="entry name" value="SUCCINATE TRANSPORTER SUBUNIT YJJB-RELATED"/>
    <property type="match status" value="1"/>
</dbReference>
<feature type="transmembrane region" description="Helical" evidence="8">
    <location>
        <begin position="114"/>
        <end position="134"/>
    </location>
</feature>
<evidence type="ECO:0000256" key="4">
    <source>
        <dbReference type="ARBA" id="ARBA00022692"/>
    </source>
</evidence>
<feature type="transmembrane region" description="Helical" evidence="8">
    <location>
        <begin position="79"/>
        <end position="102"/>
    </location>
</feature>
<keyword evidence="11" id="KW-1185">Reference proteome</keyword>
<evidence type="ECO:0000256" key="3">
    <source>
        <dbReference type="ARBA" id="ARBA00022519"/>
    </source>
</evidence>
<proteinExistence type="inferred from homology"/>
<protein>
    <recommendedName>
        <fullName evidence="9">Threonine/Serine exporter ThrE domain-containing protein</fullName>
    </recommendedName>
</protein>
<dbReference type="EMBL" id="JQAX01000004">
    <property type="protein sequence ID" value="KRN31194.1"/>
    <property type="molecule type" value="Genomic_DNA"/>
</dbReference>
<dbReference type="Proteomes" id="UP000051296">
    <property type="component" value="Unassembled WGS sequence"/>
</dbReference>
<dbReference type="STRING" id="1123500.GCA_000420365_01125"/>
<keyword evidence="2" id="KW-1003">Cell membrane</keyword>
<gene>
    <name evidence="10" type="ORF">IV68_GL001074</name>
</gene>
<feature type="domain" description="Threonine/Serine exporter ThrE" evidence="9">
    <location>
        <begin position="6"/>
        <end position="134"/>
    </location>
</feature>
<dbReference type="Pfam" id="PF12821">
    <property type="entry name" value="ThrE_2"/>
    <property type="match status" value="1"/>
</dbReference>
<dbReference type="PANTHER" id="PTHR34390">
    <property type="entry name" value="UPF0442 PROTEIN YJJB-RELATED"/>
    <property type="match status" value="1"/>
</dbReference>
<evidence type="ECO:0000313" key="10">
    <source>
        <dbReference type="EMBL" id="KRN31194.1"/>
    </source>
</evidence>
<dbReference type="GO" id="GO:0005886">
    <property type="term" value="C:plasma membrane"/>
    <property type="evidence" value="ECO:0007669"/>
    <property type="project" value="UniProtKB-SubCell"/>
</dbReference>
<evidence type="ECO:0000259" key="9">
    <source>
        <dbReference type="Pfam" id="PF12821"/>
    </source>
</evidence>
<evidence type="ECO:0000256" key="1">
    <source>
        <dbReference type="ARBA" id="ARBA00004651"/>
    </source>
</evidence>
<name>A0A0R2G1B2_9LACO</name>
<dbReference type="InterPro" id="IPR024528">
    <property type="entry name" value="ThrE_2"/>
</dbReference>
<evidence type="ECO:0000256" key="8">
    <source>
        <dbReference type="SAM" id="Phobius"/>
    </source>
</evidence>
<dbReference type="PATRIC" id="fig|1123500.6.peg.1075"/>
<sequence length="155" mass="17106">MNIIIQVVFSYLATVAFGLFINVPRNALNLAGLSGMLGWMTYWLIMKAGIDSIFANFAAGLVVGLLGLIFSQIKHMPVTIFNIPGLVPLVPGASAYQALTLLLDGRTVLGLDKLFDVVIISGAIAIGYVCSQLISEMYFHYRRYHRFVFKRTDKS</sequence>
<keyword evidence="6 8" id="KW-0472">Membrane</keyword>
<keyword evidence="3" id="KW-0997">Cell inner membrane</keyword>
<comment type="caution">
    <text evidence="10">The sequence shown here is derived from an EMBL/GenBank/DDBJ whole genome shotgun (WGS) entry which is preliminary data.</text>
</comment>
<dbReference type="GO" id="GO:0015744">
    <property type="term" value="P:succinate transport"/>
    <property type="evidence" value="ECO:0007669"/>
    <property type="project" value="TreeGrafter"/>
</dbReference>
<evidence type="ECO:0000256" key="6">
    <source>
        <dbReference type="ARBA" id="ARBA00023136"/>
    </source>
</evidence>
<feature type="transmembrane region" description="Helical" evidence="8">
    <location>
        <begin position="53"/>
        <end position="73"/>
    </location>
</feature>
<dbReference type="AlphaFoldDB" id="A0A0R2G1B2"/>
<comment type="subcellular location">
    <subcellularLocation>
        <location evidence="1">Cell membrane</location>
        <topology evidence="1">Multi-pass membrane protein</topology>
    </subcellularLocation>
</comment>
<dbReference type="InterPro" id="IPR050539">
    <property type="entry name" value="ThrE_Dicarb/AminoAcid_Exp"/>
</dbReference>
<keyword evidence="5 8" id="KW-1133">Transmembrane helix</keyword>
<evidence type="ECO:0000256" key="5">
    <source>
        <dbReference type="ARBA" id="ARBA00022989"/>
    </source>
</evidence>
<dbReference type="eggNOG" id="COG3610">
    <property type="taxonomic scope" value="Bacteria"/>
</dbReference>
<evidence type="ECO:0000256" key="7">
    <source>
        <dbReference type="ARBA" id="ARBA00034125"/>
    </source>
</evidence>
<comment type="similarity">
    <text evidence="7">Belongs to the ThrE exporter (TC 2.A.79) family.</text>
</comment>
<keyword evidence="4 8" id="KW-0812">Transmembrane</keyword>
<reference evidence="10 11" key="1">
    <citation type="journal article" date="2015" name="Genome Announc.">
        <title>Expanding the biotechnology potential of lactobacilli through comparative genomics of 213 strains and associated genera.</title>
        <authorList>
            <person name="Sun Z."/>
            <person name="Harris H.M."/>
            <person name="McCann A."/>
            <person name="Guo C."/>
            <person name="Argimon S."/>
            <person name="Zhang W."/>
            <person name="Yang X."/>
            <person name="Jeffery I.B."/>
            <person name="Cooney J.C."/>
            <person name="Kagawa T.F."/>
            <person name="Liu W."/>
            <person name="Song Y."/>
            <person name="Salvetti E."/>
            <person name="Wrobel A."/>
            <person name="Rasinkangas P."/>
            <person name="Parkhill J."/>
            <person name="Rea M.C."/>
            <person name="O'Sullivan O."/>
            <person name="Ritari J."/>
            <person name="Douillard F.P."/>
            <person name="Paul Ross R."/>
            <person name="Yang R."/>
            <person name="Briner A.E."/>
            <person name="Felis G.E."/>
            <person name="de Vos W.M."/>
            <person name="Barrangou R."/>
            <person name="Klaenhammer T.R."/>
            <person name="Caufield P.W."/>
            <person name="Cui Y."/>
            <person name="Zhang H."/>
            <person name="O'Toole P.W."/>
        </authorList>
    </citation>
    <scope>NUCLEOTIDE SEQUENCE [LARGE SCALE GENOMIC DNA]</scope>
    <source>
        <strain evidence="10 11">DSM 20190</strain>
    </source>
</reference>